<gene>
    <name evidence="2" type="ORF">SAMN05660841_00714</name>
</gene>
<evidence type="ECO:0000256" key="1">
    <source>
        <dbReference type="SAM" id="Phobius"/>
    </source>
</evidence>
<dbReference type="Proteomes" id="UP000190150">
    <property type="component" value="Unassembled WGS sequence"/>
</dbReference>
<evidence type="ECO:0000313" key="2">
    <source>
        <dbReference type="EMBL" id="SKB47021.1"/>
    </source>
</evidence>
<keyword evidence="1" id="KW-1133">Transmembrane helix</keyword>
<reference evidence="3" key="1">
    <citation type="submission" date="2017-02" db="EMBL/GenBank/DDBJ databases">
        <authorList>
            <person name="Varghese N."/>
            <person name="Submissions S."/>
        </authorList>
    </citation>
    <scope>NUCLEOTIDE SEQUENCE [LARGE SCALE GENOMIC DNA]</scope>
    <source>
        <strain evidence="3">DSM 24091</strain>
    </source>
</reference>
<protein>
    <submittedName>
        <fullName evidence="2">Uncharacterized protein</fullName>
    </submittedName>
</protein>
<dbReference type="OrthoDB" id="677448at2"/>
<proteinExistence type="predicted"/>
<sequence>MKRKNPHSEPIKGNILSDSLRVTPFSTPENFFITQQRSIEAQLVIEKYNLRADSTAYTVPDLYFNQLEEQVLLKISESKLKDQVDMLDYQVPKGYFETLEHSIQSRIIEDKLKDTVSETGFNVPTGYFSDQKDNLQIKIAEYNLKSKVAEEGFVVPENYFASLTDTIKKAAKQVDDDKSEEATIISFSERKKWFSYVSTAAVVFIIGIGSYFAVQKGSTEPTAPETSLQASNTNVNLRDVSNEEIVNYLAQVYEGEDLIQLTKFINEETSSQRKIDKRIDDEDIKDYLNYML</sequence>
<organism evidence="2 3">
    <name type="scientific">Sphingobacterium nematocida</name>
    <dbReference type="NCBI Taxonomy" id="1513896"/>
    <lineage>
        <taxon>Bacteria</taxon>
        <taxon>Pseudomonadati</taxon>
        <taxon>Bacteroidota</taxon>
        <taxon>Sphingobacteriia</taxon>
        <taxon>Sphingobacteriales</taxon>
        <taxon>Sphingobacteriaceae</taxon>
        <taxon>Sphingobacterium</taxon>
    </lineage>
</organism>
<keyword evidence="3" id="KW-1185">Reference proteome</keyword>
<accession>A0A1T5BIA8</accession>
<evidence type="ECO:0000313" key="3">
    <source>
        <dbReference type="Proteomes" id="UP000190150"/>
    </source>
</evidence>
<keyword evidence="1" id="KW-0812">Transmembrane</keyword>
<dbReference type="RefSeq" id="WP_079641270.1">
    <property type="nucleotide sequence ID" value="NZ_FUZF01000002.1"/>
</dbReference>
<dbReference type="EMBL" id="FUZF01000002">
    <property type="protein sequence ID" value="SKB47021.1"/>
    <property type="molecule type" value="Genomic_DNA"/>
</dbReference>
<feature type="transmembrane region" description="Helical" evidence="1">
    <location>
        <begin position="193"/>
        <end position="214"/>
    </location>
</feature>
<dbReference type="STRING" id="1513896.SAMN05660841_00714"/>
<dbReference type="AlphaFoldDB" id="A0A1T5BIA8"/>
<keyword evidence="1" id="KW-0472">Membrane</keyword>
<name>A0A1T5BIA8_9SPHI</name>